<dbReference type="PANTHER" id="PTHR38011">
    <property type="entry name" value="DIHYDROFOLATE REDUCTASE FAMILY PROTEIN (AFU_ORTHOLOGUE AFUA_8G06820)"/>
    <property type="match status" value="1"/>
</dbReference>
<dbReference type="KEGG" id="ntg:NSCAC_0637"/>
<evidence type="ECO:0000313" key="5">
    <source>
        <dbReference type="EMBL" id="CAB1275378.1"/>
    </source>
</evidence>
<reference evidence="5 6" key="1">
    <citation type="submission" date="2020-03" db="EMBL/GenBank/DDBJ databases">
        <authorList>
            <person name="Picone N."/>
        </authorList>
    </citation>
    <scope>NUCLEOTIDE SEQUENCE [LARGE SCALE GENOMIC DNA]</scope>
    <source>
        <strain evidence="5">NSCAC1</strain>
    </source>
</reference>
<name>A0A7G1Q8S2_9GAMM</name>
<protein>
    <submittedName>
        <fullName evidence="5">Bifunctional deaminase-reductase domain protein</fullName>
    </submittedName>
</protein>
<evidence type="ECO:0000256" key="1">
    <source>
        <dbReference type="ARBA" id="ARBA00005104"/>
    </source>
</evidence>
<evidence type="ECO:0000313" key="6">
    <source>
        <dbReference type="Proteomes" id="UP000516072"/>
    </source>
</evidence>
<dbReference type="GO" id="GO:0009231">
    <property type="term" value="P:riboflavin biosynthetic process"/>
    <property type="evidence" value="ECO:0007669"/>
    <property type="project" value="InterPro"/>
</dbReference>
<dbReference type="RefSeq" id="WP_197744977.1">
    <property type="nucleotide sequence ID" value="NZ_LR778175.1"/>
</dbReference>
<dbReference type="AlphaFoldDB" id="A0A7G1Q8S2"/>
<dbReference type="SUPFAM" id="SSF53597">
    <property type="entry name" value="Dihydrofolate reductase-like"/>
    <property type="match status" value="1"/>
</dbReference>
<comment type="pathway">
    <text evidence="1">Cofactor biosynthesis; riboflavin biosynthesis.</text>
</comment>
<gene>
    <name evidence="5" type="ORF">NSCAC_0637</name>
</gene>
<evidence type="ECO:0000259" key="4">
    <source>
        <dbReference type="Pfam" id="PF01872"/>
    </source>
</evidence>
<dbReference type="PANTHER" id="PTHR38011:SF7">
    <property type="entry name" value="2,5-DIAMINO-6-RIBOSYLAMINO-4(3H)-PYRIMIDINONE 5'-PHOSPHATE REDUCTASE"/>
    <property type="match status" value="1"/>
</dbReference>
<accession>A0A7G1Q8S2</accession>
<dbReference type="GO" id="GO:0008703">
    <property type="term" value="F:5-amino-6-(5-phosphoribosylamino)uracil reductase activity"/>
    <property type="evidence" value="ECO:0007669"/>
    <property type="project" value="InterPro"/>
</dbReference>
<evidence type="ECO:0000256" key="2">
    <source>
        <dbReference type="ARBA" id="ARBA00022857"/>
    </source>
</evidence>
<feature type="domain" description="Bacterial bifunctional deaminase-reductase C-terminal" evidence="4">
    <location>
        <begin position="42"/>
        <end position="252"/>
    </location>
</feature>
<sequence length="284" mass="32124">MNSNKNCHNQLIKIFPNFSESISLKNLFLNQNLRKLGTHLRPFVYANFITSLDGRISLVHSKIKDHVVPETIANKRDWRLFQELATQADGILVSGRYMRQLAKNTAQDGFPVSTKSSYQDLIKWRISQGLSPQPAIIIISSSLDFTLSEKLLNSDRSIYVAIGSNGNLEKIRRFEEKGIRIIIAGSNIQVEGRQLITALGQARMSTIYMAAGSQVFHTLIKDHQIDRLYLTHALKLLGGTHFDTLLSGDQLALPAEFKLHALYYDKKSSENEINQLFAIYDRCS</sequence>
<organism evidence="5 6">
    <name type="scientific">Candidatus Nitrosacidococcus tergens</name>
    <dbReference type="NCBI Taxonomy" id="553981"/>
    <lineage>
        <taxon>Bacteria</taxon>
        <taxon>Pseudomonadati</taxon>
        <taxon>Pseudomonadota</taxon>
        <taxon>Gammaproteobacteria</taxon>
        <taxon>Chromatiales</taxon>
        <taxon>Chromatiaceae</taxon>
        <taxon>Candidatus Nitrosacidococcus</taxon>
    </lineage>
</organism>
<dbReference type="EMBL" id="LR778175">
    <property type="protein sequence ID" value="CAB1275378.1"/>
    <property type="molecule type" value="Genomic_DNA"/>
</dbReference>
<proteinExistence type="predicted"/>
<dbReference type="InterPro" id="IPR050765">
    <property type="entry name" value="Riboflavin_Biosynth_HTPR"/>
</dbReference>
<dbReference type="Pfam" id="PF01872">
    <property type="entry name" value="RibD_C"/>
    <property type="match status" value="1"/>
</dbReference>
<keyword evidence="3" id="KW-0560">Oxidoreductase</keyword>
<keyword evidence="2" id="KW-0521">NADP</keyword>
<keyword evidence="6" id="KW-1185">Reference proteome</keyword>
<dbReference type="InterPro" id="IPR024072">
    <property type="entry name" value="DHFR-like_dom_sf"/>
</dbReference>
<evidence type="ECO:0000256" key="3">
    <source>
        <dbReference type="ARBA" id="ARBA00023002"/>
    </source>
</evidence>
<dbReference type="Gene3D" id="3.40.430.10">
    <property type="entry name" value="Dihydrofolate Reductase, subunit A"/>
    <property type="match status" value="1"/>
</dbReference>
<dbReference type="Proteomes" id="UP000516072">
    <property type="component" value="Chromosome"/>
</dbReference>
<dbReference type="InterPro" id="IPR002734">
    <property type="entry name" value="RibDG_C"/>
</dbReference>